<evidence type="ECO:0000313" key="2">
    <source>
        <dbReference type="Proteomes" id="UP000297149"/>
    </source>
</evidence>
<dbReference type="EMBL" id="CP039396">
    <property type="protein sequence ID" value="QCD41066.1"/>
    <property type="molecule type" value="Genomic_DNA"/>
</dbReference>
<evidence type="ECO:0000313" key="1">
    <source>
        <dbReference type="EMBL" id="QCD41066.1"/>
    </source>
</evidence>
<sequence length="225" mass="26390">MKKEKIDKLKQELSLKYPHIKFIGLLGTGNHGVAFALPEGKALKLTSDSQEVFVCNALQGHHCKYLCNIESMGDFYSVSEERMYTWIIMEQLYKSSEQKWVNDAFNDFRHAWFSLFPDSSLCKFLTWSDLWSIYKNKELAKINRCIMLCKNYISHINDDEDTFIKFSNKQISTRIHNVSVFFEFIENAYDELFSICPEGRIDLNEGNFMFDKTGNLKVLDMQTFM</sequence>
<keyword evidence="2" id="KW-1185">Reference proteome</keyword>
<dbReference type="KEGG" id="ddb:E7747_01360"/>
<dbReference type="Proteomes" id="UP000297149">
    <property type="component" value="Chromosome"/>
</dbReference>
<reference evidence="2" key="1">
    <citation type="submission" date="2019-02" db="EMBL/GenBank/DDBJ databases">
        <title>Isolation and identification of novel species under the genus Muribaculum.</title>
        <authorList>
            <person name="Miyake S."/>
            <person name="Ding Y."/>
            <person name="Low A."/>
            <person name="Soh M."/>
            <person name="Seedorf H."/>
        </authorList>
    </citation>
    <scope>NUCLEOTIDE SEQUENCE [LARGE SCALE GENOMIC DNA]</scope>
    <source>
        <strain evidence="2">H5</strain>
    </source>
</reference>
<protein>
    <submittedName>
        <fullName evidence="1">Uncharacterized protein</fullName>
    </submittedName>
</protein>
<dbReference type="AlphaFoldDB" id="A0A4P7VZQ7"/>
<accession>A0A4P7VZQ7</accession>
<organism evidence="1 2">
    <name type="scientific">Duncaniella dubosii</name>
    <dbReference type="NCBI Taxonomy" id="2518971"/>
    <lineage>
        <taxon>Bacteria</taxon>
        <taxon>Pseudomonadati</taxon>
        <taxon>Bacteroidota</taxon>
        <taxon>Bacteroidia</taxon>
        <taxon>Bacteroidales</taxon>
        <taxon>Muribaculaceae</taxon>
        <taxon>Duncaniella</taxon>
    </lineage>
</organism>
<proteinExistence type="predicted"/>
<dbReference type="RefSeq" id="WP_136413616.1">
    <property type="nucleotide sequence ID" value="NZ_CP039396.1"/>
</dbReference>
<gene>
    <name evidence="1" type="ORF">E7747_01360</name>
</gene>
<name>A0A4P7VZQ7_9BACT</name>